<sequence length="45" mass="5303">MSVTWTRRHKTPHMIGKRSEALIQGWAQKCIIIHNCPIKFYEGVH</sequence>
<dbReference type="EMBL" id="GBXM01107549">
    <property type="protein sequence ID" value="JAH01028.1"/>
    <property type="molecule type" value="Transcribed_RNA"/>
</dbReference>
<organism evidence="1">
    <name type="scientific">Anguilla anguilla</name>
    <name type="common">European freshwater eel</name>
    <name type="synonym">Muraena anguilla</name>
    <dbReference type="NCBI Taxonomy" id="7936"/>
    <lineage>
        <taxon>Eukaryota</taxon>
        <taxon>Metazoa</taxon>
        <taxon>Chordata</taxon>
        <taxon>Craniata</taxon>
        <taxon>Vertebrata</taxon>
        <taxon>Euteleostomi</taxon>
        <taxon>Actinopterygii</taxon>
        <taxon>Neopterygii</taxon>
        <taxon>Teleostei</taxon>
        <taxon>Anguilliformes</taxon>
        <taxon>Anguillidae</taxon>
        <taxon>Anguilla</taxon>
    </lineage>
</organism>
<protein>
    <submittedName>
        <fullName evidence="1">Uncharacterized protein</fullName>
    </submittedName>
</protein>
<proteinExistence type="predicted"/>
<dbReference type="AlphaFoldDB" id="A0A0E9PB02"/>
<reference evidence="1" key="2">
    <citation type="journal article" date="2015" name="Fish Shellfish Immunol.">
        <title>Early steps in the European eel (Anguilla anguilla)-Vibrio vulnificus interaction in the gills: Role of the RtxA13 toxin.</title>
        <authorList>
            <person name="Callol A."/>
            <person name="Pajuelo D."/>
            <person name="Ebbesson L."/>
            <person name="Teles M."/>
            <person name="MacKenzie S."/>
            <person name="Amaro C."/>
        </authorList>
    </citation>
    <scope>NUCLEOTIDE SEQUENCE</scope>
</reference>
<reference evidence="1" key="1">
    <citation type="submission" date="2014-11" db="EMBL/GenBank/DDBJ databases">
        <authorList>
            <person name="Amaro Gonzalez C."/>
        </authorList>
    </citation>
    <scope>NUCLEOTIDE SEQUENCE</scope>
</reference>
<name>A0A0E9PB02_ANGAN</name>
<evidence type="ECO:0000313" key="1">
    <source>
        <dbReference type="EMBL" id="JAH01028.1"/>
    </source>
</evidence>
<accession>A0A0E9PB02</accession>